<dbReference type="PANTHER" id="PTHR31169:SF8">
    <property type="entry name" value="ZINC-FINGER DOMAIN OF MONOAMINE-OXIDASE A REPRESSOR R1 PROTEIN"/>
    <property type="match status" value="1"/>
</dbReference>
<comment type="caution">
    <text evidence="14">The sequence shown here is derived from an EMBL/GenBank/DDBJ whole genome shotgun (WGS) entry which is preliminary data.</text>
</comment>
<evidence type="ECO:0000256" key="8">
    <source>
        <dbReference type="ARBA" id="ARBA00023163"/>
    </source>
</evidence>
<reference evidence="14 15" key="1">
    <citation type="journal article" date="2024" name="Nat. Commun.">
        <title>Phylogenomics reveals the evolutionary origins of lichenization in chlorophyte algae.</title>
        <authorList>
            <person name="Puginier C."/>
            <person name="Libourel C."/>
            <person name="Otte J."/>
            <person name="Skaloud P."/>
            <person name="Haon M."/>
            <person name="Grisel S."/>
            <person name="Petersen M."/>
            <person name="Berrin J.G."/>
            <person name="Delaux P.M."/>
            <person name="Dal Grande F."/>
            <person name="Keller J."/>
        </authorList>
    </citation>
    <scope>NUCLEOTIDE SEQUENCE [LARGE SCALE GENOMIC DNA]</scope>
    <source>
        <strain evidence="14 15">SAG 2523</strain>
    </source>
</reference>
<dbReference type="PANTHER" id="PTHR31169">
    <property type="entry name" value="OS05G0300700 PROTEIN"/>
    <property type="match status" value="1"/>
</dbReference>
<dbReference type="Pfam" id="PF15612">
    <property type="entry name" value="WHIM1"/>
    <property type="match status" value="1"/>
</dbReference>
<organism evidence="14 15">
    <name type="scientific">Apatococcus fuscideae</name>
    <dbReference type="NCBI Taxonomy" id="2026836"/>
    <lineage>
        <taxon>Eukaryota</taxon>
        <taxon>Viridiplantae</taxon>
        <taxon>Chlorophyta</taxon>
        <taxon>core chlorophytes</taxon>
        <taxon>Trebouxiophyceae</taxon>
        <taxon>Chlorellales</taxon>
        <taxon>Chlorellaceae</taxon>
        <taxon>Apatococcus</taxon>
    </lineage>
</organism>
<evidence type="ECO:0000313" key="14">
    <source>
        <dbReference type="EMBL" id="KAK9867375.1"/>
    </source>
</evidence>
<feature type="domain" description="Zinc-finger" evidence="12">
    <location>
        <begin position="35"/>
        <end position="128"/>
    </location>
</feature>
<keyword evidence="3" id="KW-0963">Cytoplasm</keyword>
<keyword evidence="5" id="KW-0597">Phosphoprotein</keyword>
<dbReference type="InterPro" id="IPR018866">
    <property type="entry name" value="Znf-4CXXC_R1"/>
</dbReference>
<accession>A0AAW1TEV6</accession>
<feature type="domain" description="WHIM1" evidence="13">
    <location>
        <begin position="395"/>
        <end position="423"/>
    </location>
</feature>
<keyword evidence="7" id="KW-0805">Transcription regulation</keyword>
<keyword evidence="9" id="KW-0539">Nucleus</keyword>
<keyword evidence="15" id="KW-1185">Reference proteome</keyword>
<evidence type="ECO:0000313" key="15">
    <source>
        <dbReference type="Proteomes" id="UP001485043"/>
    </source>
</evidence>
<keyword evidence="10" id="KW-0175">Coiled coil</keyword>
<sequence>MPTKRLNAPEAADGGQKKKARTQDPGIRVQGGRIYDSETGTTCHQCRQKTVDAKAKCTCCTLLWCTRCLLNRYGVEVAKVMGLASWPCPKCRSVCNCSSCRKRLGMAATGILAHVSKAAGYTSVGDLLKTNPAATALLKDSQEEQSSQARAEKKPPKPKRLAKAIAEPNDVACHVTGGLIADADLGPRPQPMPELLPLQLPVFSEARATLPEKRRRRGQPAHPAGLQLADLPDECDGAQLLESLEFLQVFGPTTGFAHLNLAVLVAELLVPQHKALTQEPTACSCLDTNQLDRALSGLLDVVSADMQIPCTSKAGWPSKLQACLPFLGVQQAPSCLAFWTPAAEPCSGLQEDAASCGHEENSSQVANVAAKTCRRRIPAPGQEQPQGHVAGNGALDMPPSARIELLHFLCHTALDTSAIRASIAEALEDDEERAKKAKEQGAAARKQARQAWQQQREAAVAAAILRGDGAALSLEDSRKLLEETGRAAIAEADRPGHPADIPITAGGLVRNIPLGTDRNGNRFWQLQGWLTASQGTPQTAARLALDLAVNVRGDKSLPVDLGLTWEKEDYLHLQKWKG</sequence>
<evidence type="ECO:0000259" key="12">
    <source>
        <dbReference type="Pfam" id="PF10497"/>
    </source>
</evidence>
<dbReference type="AlphaFoldDB" id="A0AAW1TEV6"/>
<evidence type="ECO:0000256" key="4">
    <source>
        <dbReference type="ARBA" id="ARBA00022499"/>
    </source>
</evidence>
<evidence type="ECO:0000256" key="9">
    <source>
        <dbReference type="ARBA" id="ARBA00023242"/>
    </source>
</evidence>
<dbReference type="Pfam" id="PF10497">
    <property type="entry name" value="zf-4CXXC_R1"/>
    <property type="match status" value="1"/>
</dbReference>
<protein>
    <recommendedName>
        <fullName evidence="16">Zinc-finger domain-containing protein</fullName>
    </recommendedName>
</protein>
<name>A0AAW1TEV6_9CHLO</name>
<evidence type="ECO:0000256" key="7">
    <source>
        <dbReference type="ARBA" id="ARBA00023015"/>
    </source>
</evidence>
<dbReference type="Proteomes" id="UP001485043">
    <property type="component" value="Unassembled WGS sequence"/>
</dbReference>
<proteinExistence type="predicted"/>
<comment type="subcellular location">
    <subcellularLocation>
        <location evidence="2">Cytoplasm</location>
    </subcellularLocation>
    <subcellularLocation>
        <location evidence="1">Nucleus</location>
    </subcellularLocation>
</comment>
<evidence type="ECO:0000256" key="1">
    <source>
        <dbReference type="ARBA" id="ARBA00004123"/>
    </source>
</evidence>
<feature type="coiled-coil region" evidence="10">
    <location>
        <begin position="420"/>
        <end position="447"/>
    </location>
</feature>
<evidence type="ECO:0000256" key="3">
    <source>
        <dbReference type="ARBA" id="ARBA00022490"/>
    </source>
</evidence>
<evidence type="ECO:0000256" key="2">
    <source>
        <dbReference type="ARBA" id="ARBA00004496"/>
    </source>
</evidence>
<gene>
    <name evidence="14" type="ORF">WJX84_007322</name>
</gene>
<dbReference type="EMBL" id="JALJOV010000091">
    <property type="protein sequence ID" value="KAK9867375.1"/>
    <property type="molecule type" value="Genomic_DNA"/>
</dbReference>
<dbReference type="InterPro" id="IPR040221">
    <property type="entry name" value="CDCA7/CDA7L"/>
</dbReference>
<evidence type="ECO:0000256" key="10">
    <source>
        <dbReference type="SAM" id="Coils"/>
    </source>
</evidence>
<dbReference type="GO" id="GO:0005737">
    <property type="term" value="C:cytoplasm"/>
    <property type="evidence" value="ECO:0007669"/>
    <property type="project" value="UniProtKB-SubCell"/>
</dbReference>
<dbReference type="GO" id="GO:0005634">
    <property type="term" value="C:nucleus"/>
    <property type="evidence" value="ECO:0007669"/>
    <property type="project" value="UniProtKB-SubCell"/>
</dbReference>
<dbReference type="InterPro" id="IPR028942">
    <property type="entry name" value="WHIM1_dom"/>
</dbReference>
<evidence type="ECO:0008006" key="16">
    <source>
        <dbReference type="Google" id="ProtNLM"/>
    </source>
</evidence>
<evidence type="ECO:0000259" key="13">
    <source>
        <dbReference type="Pfam" id="PF15612"/>
    </source>
</evidence>
<evidence type="ECO:0000256" key="6">
    <source>
        <dbReference type="ARBA" id="ARBA00022843"/>
    </source>
</evidence>
<keyword evidence="8" id="KW-0804">Transcription</keyword>
<feature type="region of interest" description="Disordered" evidence="11">
    <location>
        <begin position="1"/>
        <end position="25"/>
    </location>
</feature>
<keyword evidence="4" id="KW-1017">Isopeptide bond</keyword>
<feature type="region of interest" description="Disordered" evidence="11">
    <location>
        <begin position="140"/>
        <end position="161"/>
    </location>
</feature>
<evidence type="ECO:0000256" key="5">
    <source>
        <dbReference type="ARBA" id="ARBA00022553"/>
    </source>
</evidence>
<dbReference type="GO" id="GO:0006355">
    <property type="term" value="P:regulation of DNA-templated transcription"/>
    <property type="evidence" value="ECO:0007669"/>
    <property type="project" value="InterPro"/>
</dbReference>
<keyword evidence="6" id="KW-0832">Ubl conjugation</keyword>
<evidence type="ECO:0000256" key="11">
    <source>
        <dbReference type="SAM" id="MobiDB-lite"/>
    </source>
</evidence>